<protein>
    <submittedName>
        <fullName evidence="3">Uncharacterized protein</fullName>
    </submittedName>
</protein>
<dbReference type="EMBL" id="JAPFFL010000009">
    <property type="protein sequence ID" value="KAJ6703905.1"/>
    <property type="molecule type" value="Genomic_DNA"/>
</dbReference>
<accession>A0A9Q0T810</accession>
<dbReference type="AlphaFoldDB" id="A0A9Q0T810"/>
<evidence type="ECO:0000256" key="1">
    <source>
        <dbReference type="SAM" id="MobiDB-lite"/>
    </source>
</evidence>
<comment type="caution">
    <text evidence="3">The sequence shown here is derived from an EMBL/GenBank/DDBJ whole genome shotgun (WGS) entry which is preliminary data.</text>
</comment>
<keyword evidence="2" id="KW-1133">Transmembrane helix</keyword>
<keyword evidence="4" id="KW-1185">Reference proteome</keyword>
<reference evidence="3" key="2">
    <citation type="journal article" date="2023" name="Int. J. Mol. Sci.">
        <title>De Novo Assembly and Annotation of 11 Diverse Shrub Willow (Salix) Genomes Reveals Novel Gene Organization in Sex-Linked Regions.</title>
        <authorList>
            <person name="Hyden B."/>
            <person name="Feng K."/>
            <person name="Yates T.B."/>
            <person name="Jawdy S."/>
            <person name="Cereghino C."/>
            <person name="Smart L.B."/>
            <person name="Muchero W."/>
        </authorList>
    </citation>
    <scope>NUCLEOTIDE SEQUENCE [LARGE SCALE GENOMIC DNA]</scope>
    <source>
        <tissue evidence="3">Shoot tip</tissue>
    </source>
</reference>
<reference evidence="3" key="1">
    <citation type="submission" date="2022-11" db="EMBL/GenBank/DDBJ databases">
        <authorList>
            <person name="Hyden B.L."/>
            <person name="Feng K."/>
            <person name="Yates T."/>
            <person name="Jawdy S."/>
            <person name="Smart L.B."/>
            <person name="Muchero W."/>
        </authorList>
    </citation>
    <scope>NUCLEOTIDE SEQUENCE</scope>
    <source>
        <tissue evidence="3">Shoot tip</tissue>
    </source>
</reference>
<feature type="region of interest" description="Disordered" evidence="1">
    <location>
        <begin position="54"/>
        <end position="78"/>
    </location>
</feature>
<proteinExistence type="predicted"/>
<evidence type="ECO:0000313" key="3">
    <source>
        <dbReference type="EMBL" id="KAJ6703905.1"/>
    </source>
</evidence>
<keyword evidence="2" id="KW-0472">Membrane</keyword>
<gene>
    <name evidence="3" type="ORF">OIU85_029800</name>
</gene>
<sequence>MFCPVSVVYFKQWTYKTCRKLLILSISLSFLLPVCVLIRARTYAIAVAKIKTTSKKLTSRTDSEDGKRPENATREGGKQLISLLIHE</sequence>
<dbReference type="Proteomes" id="UP001151529">
    <property type="component" value="Chromosome 3"/>
</dbReference>
<organism evidence="3 4">
    <name type="scientific">Salix viminalis</name>
    <name type="common">Common osier</name>
    <name type="synonym">Basket willow</name>
    <dbReference type="NCBI Taxonomy" id="40686"/>
    <lineage>
        <taxon>Eukaryota</taxon>
        <taxon>Viridiplantae</taxon>
        <taxon>Streptophyta</taxon>
        <taxon>Embryophyta</taxon>
        <taxon>Tracheophyta</taxon>
        <taxon>Spermatophyta</taxon>
        <taxon>Magnoliopsida</taxon>
        <taxon>eudicotyledons</taxon>
        <taxon>Gunneridae</taxon>
        <taxon>Pentapetalae</taxon>
        <taxon>rosids</taxon>
        <taxon>fabids</taxon>
        <taxon>Malpighiales</taxon>
        <taxon>Salicaceae</taxon>
        <taxon>Saliceae</taxon>
        <taxon>Salix</taxon>
    </lineage>
</organism>
<evidence type="ECO:0000313" key="4">
    <source>
        <dbReference type="Proteomes" id="UP001151529"/>
    </source>
</evidence>
<evidence type="ECO:0000256" key="2">
    <source>
        <dbReference type="SAM" id="Phobius"/>
    </source>
</evidence>
<feature type="compositionally biased region" description="Basic and acidic residues" evidence="1">
    <location>
        <begin position="59"/>
        <end position="77"/>
    </location>
</feature>
<keyword evidence="2" id="KW-0812">Transmembrane</keyword>
<name>A0A9Q0T810_SALVM</name>
<feature type="transmembrane region" description="Helical" evidence="2">
    <location>
        <begin position="21"/>
        <end position="40"/>
    </location>
</feature>